<dbReference type="InterPro" id="IPR011989">
    <property type="entry name" value="ARM-like"/>
</dbReference>
<dbReference type="GO" id="GO:0016180">
    <property type="term" value="P:snRNA processing"/>
    <property type="evidence" value="ECO:0007669"/>
    <property type="project" value="TreeGrafter"/>
</dbReference>
<evidence type="ECO:0000256" key="3">
    <source>
        <dbReference type="SAM" id="MobiDB-lite"/>
    </source>
</evidence>
<evidence type="ECO:0000256" key="2">
    <source>
        <dbReference type="ARBA" id="ARBA00023242"/>
    </source>
</evidence>
<accession>A0A7E5A2F1</accession>
<organism evidence="5 6">
    <name type="scientific">Panagrellus redivivus</name>
    <name type="common">Microworm</name>
    <dbReference type="NCBI Taxonomy" id="6233"/>
    <lineage>
        <taxon>Eukaryota</taxon>
        <taxon>Metazoa</taxon>
        <taxon>Ecdysozoa</taxon>
        <taxon>Nematoda</taxon>
        <taxon>Chromadorea</taxon>
        <taxon>Rhabditida</taxon>
        <taxon>Tylenchina</taxon>
        <taxon>Panagrolaimomorpha</taxon>
        <taxon>Panagrolaimoidea</taxon>
        <taxon>Panagrolaimidae</taxon>
        <taxon>Panagrellus</taxon>
    </lineage>
</organism>
<reference evidence="5" key="1">
    <citation type="journal article" date="2013" name="Genetics">
        <title>The draft genome and transcriptome of Panagrellus redivivus are shaped by the harsh demands of a free-living lifestyle.</title>
        <authorList>
            <person name="Srinivasan J."/>
            <person name="Dillman A.R."/>
            <person name="Macchietto M.G."/>
            <person name="Heikkinen L."/>
            <person name="Lakso M."/>
            <person name="Fracchia K.M."/>
            <person name="Antoshechkin I."/>
            <person name="Mortazavi A."/>
            <person name="Wong G."/>
            <person name="Sternberg P.W."/>
        </authorList>
    </citation>
    <scope>NUCLEOTIDE SEQUENCE [LARGE SCALE GENOMIC DNA]</scope>
    <source>
        <strain evidence="5">MT8872</strain>
    </source>
</reference>
<dbReference type="Proteomes" id="UP000492821">
    <property type="component" value="Unassembled WGS sequence"/>
</dbReference>
<dbReference type="InterPro" id="IPR016024">
    <property type="entry name" value="ARM-type_fold"/>
</dbReference>
<proteinExistence type="predicted"/>
<dbReference type="PANTHER" id="PTHR20938">
    <property type="entry name" value="INTEGRATOR COMPLEX SUBUNIT 4"/>
    <property type="match status" value="1"/>
</dbReference>
<dbReference type="PANTHER" id="PTHR20938:SF0">
    <property type="entry name" value="INTEGRATOR COMPLEX SUBUNIT 4"/>
    <property type="match status" value="1"/>
</dbReference>
<dbReference type="WBParaSite" id="Pan_g9997.t1">
    <property type="protein sequence ID" value="Pan_g9997.t1"/>
    <property type="gene ID" value="Pan_g9997"/>
</dbReference>
<dbReference type="Gene3D" id="1.25.10.10">
    <property type="entry name" value="Leucine-rich Repeat Variant"/>
    <property type="match status" value="2"/>
</dbReference>
<comment type="subcellular location">
    <subcellularLocation>
        <location evidence="1">Nucleus</location>
    </subcellularLocation>
</comment>
<dbReference type="Pfam" id="PF25458">
    <property type="entry name" value="INTS4_C"/>
    <property type="match status" value="1"/>
</dbReference>
<feature type="domain" description="Integrator complex subunit 4/Protein SIEL C-terminal Ig-like" evidence="4">
    <location>
        <begin position="895"/>
        <end position="980"/>
    </location>
</feature>
<evidence type="ECO:0000313" key="5">
    <source>
        <dbReference type="Proteomes" id="UP000492821"/>
    </source>
</evidence>
<name>A0A7E5A2F1_PANRE</name>
<feature type="compositionally biased region" description="Low complexity" evidence="3">
    <location>
        <begin position="75"/>
        <end position="90"/>
    </location>
</feature>
<evidence type="ECO:0000313" key="6">
    <source>
        <dbReference type="WBParaSite" id="Pan_g9997.t1"/>
    </source>
</evidence>
<sequence length="1038" mass="116033">MQPRVQKRKLPPTVTTKDPRRRAQNQPPSEPPTKIVPLSVPRSSGSLSGFKREVKPEMPASGSGEGRSQWEGFGASRASSSTDVFSSTSRPKSEWKTEEKPQLSLFTAVLTELRVAAGCQDVSSMLEIIARINSIYLNRLQHREAMEAISVFSEIFSGKTIRGLLSVGAELIQIARTIFIKFDMTRAVAEKFFASVSNVSIRECYSLYSLVETLLISKKLPVDQITHVFEEAKLSLVKEEGKLRLGAAKLLIAYLQRCDDKSEKSSLCTYLLDYCGDRNGVIRRIIIEGLEVFFNAEKMVPLDAYDLFTQLTEDSDKFVRLASLRIVRLYAEHYKANEISQNRNFPLRMIDDAFTVVCHAMNDLDIEVRAEAAKVLGTFENVSDKFLFQTLDKKIMRNMKRLSDGRILGGTGGGNEWSTGKTLGEDIPAEAEEDDAQSIIPTGACGAFVTALEDEFQAVRLPAVYSLGRLAANRPAFANACIDHLADMFNDEIANVRISAIRALTPLVSHGILDLEQLKTLLTGLDDASQDSRVALHELLGKANFTHTDCVRDLLLRLIDSVKRFEEDKMHVFKCISNVGLRHAHLVGDIVGEVFRLHPILQRVEQPITDDDYLAKLILCLNAASRSAPLVALLPDHVRKHYRFLRIAMPHLVMPVTELDEERTSTIDLTTSLRLPDADINTIIGREYERLKSLQHADLASRGEEYKRFLNSLEFFLNVEPEYANASNYLYVLGSVTFVVHKVMKAIRTGVVPVSLDIQEAIEKITFLQRCFKGVDKAVLAFLLECSIHMSVVYAFVQLSNDPKFMPNAVALFGDELRRANKRLVELDVEPSPALRSFLRFLVEASKPKKPGFTGTFSIDIFAQSDLSLSVEQRCFRSIAIKSIKIVQPREVKKHTMIIGLPSGVPVNCILNNFTDEDIANFRVKIKYVDDTSAYFLPPKSDFTKIADNQWRVITHVLVLAMEGLASLSDVHFTFGLLHPRSTSPAPMFYDRCTAFTPSIRMSANAQGLFVALPNTDDLKNPATCAVQIEPKQVRTAG</sequence>
<evidence type="ECO:0000259" key="4">
    <source>
        <dbReference type="Pfam" id="PF25458"/>
    </source>
</evidence>
<feature type="region of interest" description="Disordered" evidence="3">
    <location>
        <begin position="1"/>
        <end position="97"/>
    </location>
</feature>
<dbReference type="InterPro" id="IPR057412">
    <property type="entry name" value="INTS4_C"/>
</dbReference>
<evidence type="ECO:0000256" key="1">
    <source>
        <dbReference type="ARBA" id="ARBA00004123"/>
    </source>
</evidence>
<dbReference type="SUPFAM" id="SSF48371">
    <property type="entry name" value="ARM repeat"/>
    <property type="match status" value="1"/>
</dbReference>
<keyword evidence="2" id="KW-0539">Nucleus</keyword>
<protein>
    <submittedName>
        <fullName evidence="6">Integrator complex subunit 4</fullName>
    </submittedName>
</protein>
<feature type="compositionally biased region" description="Basic residues" evidence="3">
    <location>
        <begin position="1"/>
        <end position="10"/>
    </location>
</feature>
<keyword evidence="5" id="KW-1185">Reference proteome</keyword>
<dbReference type="GO" id="GO:0032039">
    <property type="term" value="C:integrator complex"/>
    <property type="evidence" value="ECO:0007669"/>
    <property type="project" value="TreeGrafter"/>
</dbReference>
<dbReference type="AlphaFoldDB" id="A0A7E5A2F1"/>
<reference evidence="6" key="2">
    <citation type="submission" date="2020-10" db="UniProtKB">
        <authorList>
            <consortium name="WormBaseParasite"/>
        </authorList>
    </citation>
    <scope>IDENTIFICATION</scope>
</reference>